<protein>
    <recommendedName>
        <fullName evidence="7">Large ribosomal subunit protein mL46</fullName>
    </recommendedName>
</protein>
<feature type="region of interest" description="Disordered" evidence="8">
    <location>
        <begin position="121"/>
        <end position="145"/>
    </location>
</feature>
<dbReference type="Proteomes" id="UP000837801">
    <property type="component" value="Unassembled WGS sequence"/>
</dbReference>
<feature type="domain" description="Large ribosomal subunit protein mL46 N-terminal" evidence="9">
    <location>
        <begin position="24"/>
        <end position="159"/>
    </location>
</feature>
<dbReference type="InterPro" id="IPR021757">
    <property type="entry name" value="Ribosomal_mL46_N"/>
</dbReference>
<evidence type="ECO:0000259" key="9">
    <source>
        <dbReference type="Pfam" id="PF11788"/>
    </source>
</evidence>
<reference evidence="10" key="1">
    <citation type="submission" date="2022-03" db="EMBL/GenBank/DDBJ databases">
        <authorList>
            <person name="Legras J.-L."/>
            <person name="Devillers H."/>
            <person name="Grondin C."/>
        </authorList>
    </citation>
    <scope>NUCLEOTIDE SEQUENCE</scope>
    <source>
        <strain evidence="10">CLIB 1423</strain>
    </source>
</reference>
<evidence type="ECO:0000313" key="10">
    <source>
        <dbReference type="EMBL" id="CAH2351176.1"/>
    </source>
</evidence>
<keyword evidence="5" id="KW-0496">Mitochondrion</keyword>
<dbReference type="Gene3D" id="3.90.79.10">
    <property type="entry name" value="Nucleoside Triphosphate Pyrophosphohydrolase"/>
    <property type="match status" value="1"/>
</dbReference>
<dbReference type="InterPro" id="IPR040008">
    <property type="entry name" value="Ribosomal_mL46"/>
</dbReference>
<dbReference type="CDD" id="cd04661">
    <property type="entry name" value="NUDIX_MRP_L46"/>
    <property type="match status" value="1"/>
</dbReference>
<evidence type="ECO:0000256" key="4">
    <source>
        <dbReference type="ARBA" id="ARBA00022980"/>
    </source>
</evidence>
<dbReference type="OrthoDB" id="414075at2759"/>
<sequence>MWKSGLRKYSAAASSTASAGNSTSISSTLLLTRNPVITADVSKFEAQYYKYQNELWKRLMWTFPSWFYYRKGTISEQAFRELNPGPVFNNPNIEFPRGRPVVVHQRDRRFKQELKLPKTYKEVSQEKKEGGETAAEEEGAKEDNLSRQIVPNSRITKADESKDLASLERQLSRTLYLIIQENSKWTLPTFKEEQVAQGDDTKDSSVTPLHTLAEQGLYKIGGNSINYFNVSNTPCHVHKSESTREYFIKSHILSGRFVPQSESIKFLWLTKEELGEYLEKDYYKEIEHLLSDI</sequence>
<organism evidence="10 11">
    <name type="scientific">[Candida] railenensis</name>
    <dbReference type="NCBI Taxonomy" id="45579"/>
    <lineage>
        <taxon>Eukaryota</taxon>
        <taxon>Fungi</taxon>
        <taxon>Dikarya</taxon>
        <taxon>Ascomycota</taxon>
        <taxon>Saccharomycotina</taxon>
        <taxon>Pichiomycetes</taxon>
        <taxon>Debaryomycetaceae</taxon>
        <taxon>Kurtzmaniella</taxon>
    </lineage>
</organism>
<comment type="subcellular location">
    <subcellularLocation>
        <location evidence="1">Mitochondrion</location>
    </subcellularLocation>
</comment>
<evidence type="ECO:0000256" key="1">
    <source>
        <dbReference type="ARBA" id="ARBA00004173"/>
    </source>
</evidence>
<dbReference type="GO" id="GO:0005762">
    <property type="term" value="C:mitochondrial large ribosomal subunit"/>
    <property type="evidence" value="ECO:0007669"/>
    <property type="project" value="TreeGrafter"/>
</dbReference>
<dbReference type="AlphaFoldDB" id="A0A9P0QM21"/>
<accession>A0A9P0QM21</accession>
<evidence type="ECO:0000256" key="7">
    <source>
        <dbReference type="ARBA" id="ARBA00035190"/>
    </source>
</evidence>
<dbReference type="EMBL" id="CAKXYY010000003">
    <property type="protein sequence ID" value="CAH2351176.1"/>
    <property type="molecule type" value="Genomic_DNA"/>
</dbReference>
<dbReference type="Pfam" id="PF11788">
    <property type="entry name" value="MRP-L46"/>
    <property type="match status" value="1"/>
</dbReference>
<evidence type="ECO:0000256" key="8">
    <source>
        <dbReference type="SAM" id="MobiDB-lite"/>
    </source>
</evidence>
<dbReference type="InterPro" id="IPR033650">
    <property type="entry name" value="Ribosomal_mL46_NUDIX"/>
</dbReference>
<dbReference type="PANTHER" id="PTHR13124:SF12">
    <property type="entry name" value="LARGE RIBOSOMAL SUBUNIT PROTEIN ML46"/>
    <property type="match status" value="1"/>
</dbReference>
<dbReference type="GO" id="GO:0003735">
    <property type="term" value="F:structural constituent of ribosome"/>
    <property type="evidence" value="ECO:0007669"/>
    <property type="project" value="InterPro"/>
</dbReference>
<name>A0A9P0QM21_9ASCO</name>
<proteinExistence type="inferred from homology"/>
<evidence type="ECO:0000256" key="5">
    <source>
        <dbReference type="ARBA" id="ARBA00023128"/>
    </source>
</evidence>
<comment type="caution">
    <text evidence="10">The sequence shown here is derived from an EMBL/GenBank/DDBJ whole genome shotgun (WGS) entry which is preliminary data.</text>
</comment>
<comment type="similarity">
    <text evidence="2">Belongs to the mitochondrion-specific ribosomal protein mL46 family.</text>
</comment>
<keyword evidence="3" id="KW-0809">Transit peptide</keyword>
<evidence type="ECO:0000256" key="6">
    <source>
        <dbReference type="ARBA" id="ARBA00023274"/>
    </source>
</evidence>
<evidence type="ECO:0000256" key="3">
    <source>
        <dbReference type="ARBA" id="ARBA00022946"/>
    </source>
</evidence>
<feature type="compositionally biased region" description="Basic and acidic residues" evidence="8">
    <location>
        <begin position="121"/>
        <end position="131"/>
    </location>
</feature>
<gene>
    <name evidence="10" type="ORF">CLIB1423_03S00738</name>
</gene>
<evidence type="ECO:0000313" key="11">
    <source>
        <dbReference type="Proteomes" id="UP000837801"/>
    </source>
</evidence>
<keyword evidence="6" id="KW-0687">Ribonucleoprotein</keyword>
<evidence type="ECO:0000256" key="2">
    <source>
        <dbReference type="ARBA" id="ARBA00009070"/>
    </source>
</evidence>
<keyword evidence="11" id="KW-1185">Reference proteome</keyword>
<dbReference type="PANTHER" id="PTHR13124">
    <property type="entry name" value="39S RIBOSOMAL PROTEIN L46, MITOCHONDRIAL PRECURSOR-RELATED"/>
    <property type="match status" value="1"/>
</dbReference>
<keyword evidence="4 10" id="KW-0689">Ribosomal protein</keyword>